<dbReference type="PANTHER" id="PTHR36449">
    <property type="entry name" value="ACETYLTRANSFERASE-RELATED"/>
    <property type="match status" value="1"/>
</dbReference>
<organism evidence="7 8">
    <name type="scientific">Bacillus methanolicus (strain MGA3 / ATCC 53907)</name>
    <dbReference type="NCBI Taxonomy" id="796606"/>
    <lineage>
        <taxon>Bacteria</taxon>
        <taxon>Bacillati</taxon>
        <taxon>Bacillota</taxon>
        <taxon>Bacilli</taxon>
        <taxon>Bacillales</taxon>
        <taxon>Bacillaceae</taxon>
        <taxon>Bacillus</taxon>
    </lineage>
</organism>
<comment type="catalytic activity">
    <reaction evidence="5">
        <text>glycyl-tRNA(Gly) + acetyl-CoA = N-acetylglycyl-tRNA(Gly) + CoA + H(+)</text>
        <dbReference type="Rhea" id="RHEA:81867"/>
        <dbReference type="Rhea" id="RHEA-COMP:9683"/>
        <dbReference type="Rhea" id="RHEA-COMP:19766"/>
        <dbReference type="ChEBI" id="CHEBI:15378"/>
        <dbReference type="ChEBI" id="CHEBI:57287"/>
        <dbReference type="ChEBI" id="CHEBI:57288"/>
        <dbReference type="ChEBI" id="CHEBI:78522"/>
        <dbReference type="ChEBI" id="CHEBI:232036"/>
    </reaction>
</comment>
<keyword evidence="8" id="KW-1185">Reference proteome</keyword>
<dbReference type="OrthoDB" id="2853280at2"/>
<sequence>MEIFQAQPLDKVYDLVQGFSCGNKYIDDYLTKTYYAYNDHIKNLTTTTTIIDTEKDRVAAFISTRCASLNINKKEAQELGLVGEYSVPAIEIRFLAVNKAYQKQGLGEKILQSIVGKAIELSRHFGCRYVFLWAVPEPEVIEFYQKRKFEFMNTVDEETELCLMRFLIPEIDNDWLEEV</sequence>
<evidence type="ECO:0000256" key="4">
    <source>
        <dbReference type="ARBA" id="ARBA00023315"/>
    </source>
</evidence>
<dbReference type="Proteomes" id="UP000027602">
    <property type="component" value="Chromosome"/>
</dbReference>
<evidence type="ECO:0000256" key="3">
    <source>
        <dbReference type="ARBA" id="ARBA00022679"/>
    </source>
</evidence>
<dbReference type="Pfam" id="PF00583">
    <property type="entry name" value="Acetyltransf_1"/>
    <property type="match status" value="1"/>
</dbReference>
<dbReference type="RefSeq" id="WP_003346963.1">
    <property type="nucleotide sequence ID" value="NZ_ADWW01000001.1"/>
</dbReference>
<dbReference type="HOGENOM" id="CLU_124405_0_0_9"/>
<keyword evidence="2" id="KW-1277">Toxin-antitoxin system</keyword>
<dbReference type="EMBL" id="CP007739">
    <property type="protein sequence ID" value="AIE61635.1"/>
    <property type="molecule type" value="Genomic_DNA"/>
</dbReference>
<evidence type="ECO:0000256" key="5">
    <source>
        <dbReference type="ARBA" id="ARBA00049880"/>
    </source>
</evidence>
<proteinExistence type="predicted"/>
<keyword evidence="4" id="KW-0012">Acyltransferase</keyword>
<feature type="domain" description="N-acetyltransferase" evidence="6">
    <location>
        <begin position="1"/>
        <end position="169"/>
    </location>
</feature>
<accession>I3EBT3</accession>
<evidence type="ECO:0000259" key="6">
    <source>
        <dbReference type="PROSITE" id="PS51186"/>
    </source>
</evidence>
<dbReference type="STRING" id="796606.BMMGA3_16410"/>
<keyword evidence="1" id="KW-0678">Repressor</keyword>
<evidence type="ECO:0000256" key="2">
    <source>
        <dbReference type="ARBA" id="ARBA00022649"/>
    </source>
</evidence>
<dbReference type="GO" id="GO:0016747">
    <property type="term" value="F:acyltransferase activity, transferring groups other than amino-acyl groups"/>
    <property type="evidence" value="ECO:0007669"/>
    <property type="project" value="InterPro"/>
</dbReference>
<dbReference type="InterPro" id="IPR016181">
    <property type="entry name" value="Acyl_CoA_acyltransferase"/>
</dbReference>
<keyword evidence="3" id="KW-0808">Transferase</keyword>
<gene>
    <name evidence="7" type="ORF">BMMGA3_16410</name>
</gene>
<dbReference type="eggNOG" id="COG0456">
    <property type="taxonomic scope" value="Bacteria"/>
</dbReference>
<dbReference type="PANTHER" id="PTHR36449:SF1">
    <property type="entry name" value="ACETYLTRANSFERASE"/>
    <property type="match status" value="1"/>
</dbReference>
<reference evidence="7 8" key="1">
    <citation type="journal article" date="2015" name="BMC Genomics">
        <title>Transcriptome analysis of thermophilic methylotrophic Bacillus methanolicus MGA3 using RNA-sequencing provides detailed insights into its previously uncharted transcriptional landscape.</title>
        <authorList>
            <person name="Irla M."/>
            <person name="Neshat A."/>
            <person name="Brautaset T."/>
            <person name="Ruckert C."/>
            <person name="Kalinowski J."/>
            <person name="Wendisch V.F."/>
        </authorList>
    </citation>
    <scope>NUCLEOTIDE SEQUENCE [LARGE SCALE GENOMIC DNA]</scope>
    <source>
        <strain evidence="8">MGA3 / ATCC 53907</strain>
    </source>
</reference>
<evidence type="ECO:0000313" key="7">
    <source>
        <dbReference type="EMBL" id="AIE61635.1"/>
    </source>
</evidence>
<dbReference type="CDD" id="cd04301">
    <property type="entry name" value="NAT_SF"/>
    <property type="match status" value="1"/>
</dbReference>
<dbReference type="AlphaFoldDB" id="I3EBT3"/>
<evidence type="ECO:0000256" key="1">
    <source>
        <dbReference type="ARBA" id="ARBA00022491"/>
    </source>
</evidence>
<dbReference type="InterPro" id="IPR000182">
    <property type="entry name" value="GNAT_dom"/>
</dbReference>
<dbReference type="KEGG" id="bmet:BMMGA3_16410"/>
<dbReference type="Gene3D" id="3.40.630.30">
    <property type="match status" value="1"/>
</dbReference>
<name>I3EBT3_BACMM</name>
<evidence type="ECO:0000313" key="8">
    <source>
        <dbReference type="Proteomes" id="UP000027602"/>
    </source>
</evidence>
<dbReference type="PROSITE" id="PS51186">
    <property type="entry name" value="GNAT"/>
    <property type="match status" value="1"/>
</dbReference>
<dbReference type="SUPFAM" id="SSF55729">
    <property type="entry name" value="Acyl-CoA N-acyltransferases (Nat)"/>
    <property type="match status" value="1"/>
</dbReference>
<protein>
    <recommendedName>
        <fullName evidence="6">N-acetyltransferase domain-containing protein</fullName>
    </recommendedName>
</protein>